<comment type="caution">
    <text evidence="4">The sequence shown here is derived from an EMBL/GenBank/DDBJ whole genome shotgun (WGS) entry which is preliminary data.</text>
</comment>
<evidence type="ECO:0000256" key="1">
    <source>
        <dbReference type="ARBA" id="ARBA00008045"/>
    </source>
</evidence>
<keyword evidence="5" id="KW-1185">Reference proteome</keyword>
<dbReference type="Gene3D" id="1.10.287.370">
    <property type="match status" value="1"/>
</dbReference>
<gene>
    <name evidence="4" type="ORF">BCR41DRAFT_346388</name>
</gene>
<proteinExistence type="inferred from homology"/>
<dbReference type="GO" id="GO:0032968">
    <property type="term" value="P:positive regulation of transcription elongation by RNA polymerase II"/>
    <property type="evidence" value="ECO:0007669"/>
    <property type="project" value="EnsemblFungi"/>
</dbReference>
<dbReference type="GO" id="GO:0015631">
    <property type="term" value="F:tubulin binding"/>
    <property type="evidence" value="ECO:0007669"/>
    <property type="project" value="EnsemblFungi"/>
</dbReference>
<evidence type="ECO:0000256" key="2">
    <source>
        <dbReference type="ARBA" id="ARBA00023186"/>
    </source>
</evidence>
<organism evidence="4 5">
    <name type="scientific">Lobosporangium transversale</name>
    <dbReference type="NCBI Taxonomy" id="64571"/>
    <lineage>
        <taxon>Eukaryota</taxon>
        <taxon>Fungi</taxon>
        <taxon>Fungi incertae sedis</taxon>
        <taxon>Mucoromycota</taxon>
        <taxon>Mortierellomycotina</taxon>
        <taxon>Mortierellomycetes</taxon>
        <taxon>Mortierellales</taxon>
        <taxon>Mortierellaceae</taxon>
        <taxon>Lobosporangium</taxon>
    </lineage>
</organism>
<comment type="similarity">
    <text evidence="1">Belongs to the prefoldin subunit beta family.</text>
</comment>
<dbReference type="InterPro" id="IPR002777">
    <property type="entry name" value="PFD_beta-like"/>
</dbReference>
<dbReference type="GO" id="GO:0051131">
    <property type="term" value="P:chaperone-mediated protein complex assembly"/>
    <property type="evidence" value="ECO:0007669"/>
    <property type="project" value="TreeGrafter"/>
</dbReference>
<dbReference type="FunFam" id="1.10.287.370:FF:000003">
    <property type="entry name" value="Prefoldin subunit 6"/>
    <property type="match status" value="1"/>
</dbReference>
<dbReference type="AlphaFoldDB" id="A0A1Y2H4P7"/>
<dbReference type="InterPro" id="IPR009053">
    <property type="entry name" value="Prefoldin"/>
</dbReference>
<dbReference type="SUPFAM" id="SSF46579">
    <property type="entry name" value="Prefoldin"/>
    <property type="match status" value="1"/>
</dbReference>
<dbReference type="GO" id="GO:0016272">
    <property type="term" value="C:prefoldin complex"/>
    <property type="evidence" value="ECO:0007669"/>
    <property type="project" value="EnsemblFungi"/>
</dbReference>
<evidence type="ECO:0000313" key="4">
    <source>
        <dbReference type="EMBL" id="ORZ28002.1"/>
    </source>
</evidence>
<dbReference type="InParanoid" id="A0A1Y2H4P7"/>
<keyword evidence="2" id="KW-0143">Chaperone</keyword>
<evidence type="ECO:0000256" key="3">
    <source>
        <dbReference type="SAM" id="Coils"/>
    </source>
</evidence>
<dbReference type="Proteomes" id="UP000193648">
    <property type="component" value="Unassembled WGS sequence"/>
</dbReference>
<feature type="coiled-coil region" evidence="3">
    <location>
        <begin position="75"/>
        <end position="116"/>
    </location>
</feature>
<dbReference type="OrthoDB" id="248120at2759"/>
<name>A0A1Y2H4P7_9FUNG</name>
<dbReference type="GO" id="GO:0051082">
    <property type="term" value="F:unfolded protein binding"/>
    <property type="evidence" value="ECO:0007669"/>
    <property type="project" value="InterPro"/>
</dbReference>
<keyword evidence="3" id="KW-0175">Coiled coil</keyword>
<reference evidence="4 5" key="1">
    <citation type="submission" date="2016-07" db="EMBL/GenBank/DDBJ databases">
        <title>Pervasive Adenine N6-methylation of Active Genes in Fungi.</title>
        <authorList>
            <consortium name="DOE Joint Genome Institute"/>
            <person name="Mondo S.J."/>
            <person name="Dannebaum R.O."/>
            <person name="Kuo R.C."/>
            <person name="Labutti K."/>
            <person name="Haridas S."/>
            <person name="Kuo A."/>
            <person name="Salamov A."/>
            <person name="Ahrendt S.R."/>
            <person name="Lipzen A."/>
            <person name="Sullivan W."/>
            <person name="Andreopoulos W.B."/>
            <person name="Clum A."/>
            <person name="Lindquist E."/>
            <person name="Daum C."/>
            <person name="Ramamoorthy G.K."/>
            <person name="Gryganskyi A."/>
            <person name="Culley D."/>
            <person name="Magnuson J.K."/>
            <person name="James T.Y."/>
            <person name="O'Malley M.A."/>
            <person name="Stajich J.E."/>
            <person name="Spatafora J.W."/>
            <person name="Visel A."/>
            <person name="Grigoriev I.V."/>
        </authorList>
    </citation>
    <scope>NUCLEOTIDE SEQUENCE [LARGE SCALE GENOMIC DNA]</scope>
    <source>
        <strain evidence="4 5">NRRL 3116</strain>
    </source>
</reference>
<sequence length="127" mass="14692">MSTLATLQKKLETDSTAYQTLQKDYTKAVESRQKLDSQLQENKLVQDEFKVLKDDANIYKLIGPVLVKQDKAEAVTNVDKRIEFIKAEIDRVEKQLKDLQEKTEKKRVELVQTQTALQQLAAQQQKK</sequence>
<dbReference type="FunCoup" id="A0A1Y2H4P7">
    <property type="interactions" value="592"/>
</dbReference>
<dbReference type="GO" id="GO:0005737">
    <property type="term" value="C:cytoplasm"/>
    <property type="evidence" value="ECO:0007669"/>
    <property type="project" value="EnsemblFungi"/>
</dbReference>
<protein>
    <submittedName>
        <fullName evidence="4">Prefoldin</fullName>
    </submittedName>
</protein>
<dbReference type="Pfam" id="PF01920">
    <property type="entry name" value="Prefoldin_2"/>
    <property type="match status" value="1"/>
</dbReference>
<dbReference type="EMBL" id="MCFF01000003">
    <property type="protein sequence ID" value="ORZ28002.1"/>
    <property type="molecule type" value="Genomic_DNA"/>
</dbReference>
<dbReference type="PANTHER" id="PTHR21431">
    <property type="entry name" value="PREFOLDIN SUBUNIT 6"/>
    <property type="match status" value="1"/>
</dbReference>
<dbReference type="CDD" id="cd23161">
    <property type="entry name" value="Prefoldin_6"/>
    <property type="match status" value="1"/>
</dbReference>
<dbReference type="PANTHER" id="PTHR21431:SF0">
    <property type="entry name" value="PREFOLDIN SUBUNIT 6"/>
    <property type="match status" value="1"/>
</dbReference>
<dbReference type="STRING" id="64571.A0A1Y2H4P7"/>
<dbReference type="GO" id="GO:0006457">
    <property type="term" value="P:protein folding"/>
    <property type="evidence" value="ECO:0007669"/>
    <property type="project" value="EnsemblFungi"/>
</dbReference>
<dbReference type="GO" id="GO:0051087">
    <property type="term" value="F:protein-folding chaperone binding"/>
    <property type="evidence" value="ECO:0007669"/>
    <property type="project" value="TreeGrafter"/>
</dbReference>
<dbReference type="RefSeq" id="XP_021885705.1">
    <property type="nucleotide sequence ID" value="XM_022022867.1"/>
</dbReference>
<dbReference type="GO" id="GO:0007021">
    <property type="term" value="P:tubulin complex assembly"/>
    <property type="evidence" value="ECO:0007669"/>
    <property type="project" value="EnsemblFungi"/>
</dbReference>
<accession>A0A1Y2H4P7</accession>
<dbReference type="GeneID" id="33564711"/>
<evidence type="ECO:0000313" key="5">
    <source>
        <dbReference type="Proteomes" id="UP000193648"/>
    </source>
</evidence>